<comment type="caution">
    <text evidence="1">The sequence shown here is derived from an EMBL/GenBank/DDBJ whole genome shotgun (WGS) entry which is preliminary data.</text>
</comment>
<name>A0ACC0FKQ1_9ERIC</name>
<protein>
    <submittedName>
        <fullName evidence="1">Disease resistance protein</fullName>
    </submittedName>
</protein>
<sequence length="214" mass="24293">MNVYKRVKLGNRVVETIQELGTLYENGEFSNRLLIDDPTCGHAIPTAESLDETTSVRNKETIWNFLMDDAVRKIGVQGMGGVSKTTIMKHINNQLLDKTCNFSDVIWVTVPKTFEIKNLQRQIAMKLNLNLSDYEDELRSASEIHNMLSQKKWCVLILDNLSNTFPLEEVGIPEPTRDNGCKLVLTTRLLEVCTRMNCRTIEIHGRGSTGSVYE</sequence>
<accession>A0ACC0FKQ1</accession>
<keyword evidence="2" id="KW-1185">Reference proteome</keyword>
<dbReference type="EMBL" id="CM045771">
    <property type="protein sequence ID" value="KAI7987996.1"/>
    <property type="molecule type" value="Genomic_DNA"/>
</dbReference>
<gene>
    <name evidence="1" type="ORF">LOK49_LG13G02754</name>
</gene>
<dbReference type="Proteomes" id="UP001060215">
    <property type="component" value="Chromosome 14"/>
</dbReference>
<evidence type="ECO:0000313" key="1">
    <source>
        <dbReference type="EMBL" id="KAI7987996.1"/>
    </source>
</evidence>
<reference evidence="1 2" key="1">
    <citation type="journal article" date="2022" name="Plant J.">
        <title>Chromosome-level genome of Camellia lanceoleosa provides a valuable resource for understanding genome evolution and self-incompatibility.</title>
        <authorList>
            <person name="Gong W."/>
            <person name="Xiao S."/>
            <person name="Wang L."/>
            <person name="Liao Z."/>
            <person name="Chang Y."/>
            <person name="Mo W."/>
            <person name="Hu G."/>
            <person name="Li W."/>
            <person name="Zhao G."/>
            <person name="Zhu H."/>
            <person name="Hu X."/>
            <person name="Ji K."/>
            <person name="Xiang X."/>
            <person name="Song Q."/>
            <person name="Yuan D."/>
            <person name="Jin S."/>
            <person name="Zhang L."/>
        </authorList>
    </citation>
    <scope>NUCLEOTIDE SEQUENCE [LARGE SCALE GENOMIC DNA]</scope>
    <source>
        <strain evidence="1">SQ_2022a</strain>
    </source>
</reference>
<proteinExistence type="predicted"/>
<evidence type="ECO:0000313" key="2">
    <source>
        <dbReference type="Proteomes" id="UP001060215"/>
    </source>
</evidence>
<organism evidence="1 2">
    <name type="scientific">Camellia lanceoleosa</name>
    <dbReference type="NCBI Taxonomy" id="1840588"/>
    <lineage>
        <taxon>Eukaryota</taxon>
        <taxon>Viridiplantae</taxon>
        <taxon>Streptophyta</taxon>
        <taxon>Embryophyta</taxon>
        <taxon>Tracheophyta</taxon>
        <taxon>Spermatophyta</taxon>
        <taxon>Magnoliopsida</taxon>
        <taxon>eudicotyledons</taxon>
        <taxon>Gunneridae</taxon>
        <taxon>Pentapetalae</taxon>
        <taxon>asterids</taxon>
        <taxon>Ericales</taxon>
        <taxon>Theaceae</taxon>
        <taxon>Camellia</taxon>
    </lineage>
</organism>